<organism evidence="1 2">
    <name type="scientific">Pristionchus fissidentatus</name>
    <dbReference type="NCBI Taxonomy" id="1538716"/>
    <lineage>
        <taxon>Eukaryota</taxon>
        <taxon>Metazoa</taxon>
        <taxon>Ecdysozoa</taxon>
        <taxon>Nematoda</taxon>
        <taxon>Chromadorea</taxon>
        <taxon>Rhabditida</taxon>
        <taxon>Rhabditina</taxon>
        <taxon>Diplogasteromorpha</taxon>
        <taxon>Diplogasteroidea</taxon>
        <taxon>Neodiplogasteridae</taxon>
        <taxon>Pristionchus</taxon>
    </lineage>
</organism>
<feature type="non-terminal residue" evidence="1">
    <location>
        <position position="99"/>
    </location>
</feature>
<evidence type="ECO:0000313" key="1">
    <source>
        <dbReference type="EMBL" id="GMT26670.1"/>
    </source>
</evidence>
<comment type="caution">
    <text evidence="1">The sequence shown here is derived from an EMBL/GenBank/DDBJ whole genome shotgun (WGS) entry which is preliminary data.</text>
</comment>
<keyword evidence="2" id="KW-1185">Reference proteome</keyword>
<dbReference type="Proteomes" id="UP001432322">
    <property type="component" value="Unassembled WGS sequence"/>
</dbReference>
<dbReference type="AlphaFoldDB" id="A0AAV5W8G3"/>
<feature type="non-terminal residue" evidence="1">
    <location>
        <position position="1"/>
    </location>
</feature>
<protein>
    <submittedName>
        <fullName evidence="1">Uncharacterized protein</fullName>
    </submittedName>
</protein>
<dbReference type="EMBL" id="BTSY01000005">
    <property type="protein sequence ID" value="GMT26670.1"/>
    <property type="molecule type" value="Genomic_DNA"/>
</dbReference>
<evidence type="ECO:0000313" key="2">
    <source>
        <dbReference type="Proteomes" id="UP001432322"/>
    </source>
</evidence>
<name>A0AAV5W8G3_9BILA</name>
<reference evidence="1" key="1">
    <citation type="submission" date="2023-10" db="EMBL/GenBank/DDBJ databases">
        <title>Genome assembly of Pristionchus species.</title>
        <authorList>
            <person name="Yoshida K."/>
            <person name="Sommer R.J."/>
        </authorList>
    </citation>
    <scope>NUCLEOTIDE SEQUENCE</scope>
    <source>
        <strain evidence="1">RS5133</strain>
    </source>
</reference>
<accession>A0AAV5W8G3</accession>
<gene>
    <name evidence="1" type="ORF">PFISCL1PPCAC_17967</name>
</gene>
<proteinExistence type="predicted"/>
<sequence length="99" mass="11536">VQLAVHFFYCNLTLREKANENHVESFRKWLCDISKQLFCRGIDTDELHVSCHDSLVEESILQDVTALFDFRTFVIKLHNRAQPGLMNFVNLSGKPIDRL</sequence>